<organism evidence="2 3">
    <name type="scientific">Solanum tuberosum</name>
    <name type="common">Potato</name>
    <dbReference type="NCBI Taxonomy" id="4113"/>
    <lineage>
        <taxon>Eukaryota</taxon>
        <taxon>Viridiplantae</taxon>
        <taxon>Streptophyta</taxon>
        <taxon>Embryophyta</taxon>
        <taxon>Tracheophyta</taxon>
        <taxon>Spermatophyta</taxon>
        <taxon>Magnoliopsida</taxon>
        <taxon>eudicotyledons</taxon>
        <taxon>Gunneridae</taxon>
        <taxon>Pentapetalae</taxon>
        <taxon>asterids</taxon>
        <taxon>lamiids</taxon>
        <taxon>Solanales</taxon>
        <taxon>Solanaceae</taxon>
        <taxon>Solanoideae</taxon>
        <taxon>Solaneae</taxon>
        <taxon>Solanum</taxon>
    </lineage>
</organism>
<keyword evidence="3" id="KW-1185">Reference proteome</keyword>
<dbReference type="Proteomes" id="UP000826656">
    <property type="component" value="Unassembled WGS sequence"/>
</dbReference>
<evidence type="ECO:0008006" key="4">
    <source>
        <dbReference type="Google" id="ProtNLM"/>
    </source>
</evidence>
<sequence length="155" mass="17800">MGGWDNTDDALQMAILYFIHTFVFSQLGKSTNPTNMYRLNEFPYALNIWVYECASVIHNKIVVKEENGIPRICNWKVVAPKPKFEMFMETIFTEPTLEEIKSLDLPNNSHIPPTHPATSDVNHEEVQPDEVPGFEDFSSKLPEQLLRRSTRVSST</sequence>
<evidence type="ECO:0000256" key="1">
    <source>
        <dbReference type="SAM" id="MobiDB-lite"/>
    </source>
</evidence>
<name>A0ABQ7TUV8_SOLTU</name>
<evidence type="ECO:0000313" key="3">
    <source>
        <dbReference type="Proteomes" id="UP000826656"/>
    </source>
</evidence>
<comment type="caution">
    <text evidence="2">The sequence shown here is derived from an EMBL/GenBank/DDBJ whole genome shotgun (WGS) entry which is preliminary data.</text>
</comment>
<gene>
    <name evidence="2" type="ORF">KY290_037041</name>
</gene>
<feature type="region of interest" description="Disordered" evidence="1">
    <location>
        <begin position="104"/>
        <end position="155"/>
    </location>
</feature>
<feature type="compositionally biased region" description="Polar residues" evidence="1">
    <location>
        <begin position="105"/>
        <end position="120"/>
    </location>
</feature>
<reference evidence="2 3" key="1">
    <citation type="journal article" date="2021" name="bioRxiv">
        <title>Chromosome-scale and haplotype-resolved genome assembly of a tetraploid potato cultivar.</title>
        <authorList>
            <person name="Sun H."/>
            <person name="Jiao W.-B."/>
            <person name="Krause K."/>
            <person name="Campoy J.A."/>
            <person name="Goel M."/>
            <person name="Folz-Donahue K."/>
            <person name="Kukat C."/>
            <person name="Huettel B."/>
            <person name="Schneeberger K."/>
        </authorList>
    </citation>
    <scope>NUCLEOTIDE SEQUENCE [LARGE SCALE GENOMIC DNA]</scope>
    <source>
        <strain evidence="2">SolTubOtavaFocal</strain>
        <tissue evidence="2">Leaves</tissue>
    </source>
</reference>
<proteinExistence type="predicted"/>
<evidence type="ECO:0000313" key="2">
    <source>
        <dbReference type="EMBL" id="KAH0738336.1"/>
    </source>
</evidence>
<dbReference type="EMBL" id="JAIVGD010000028">
    <property type="protein sequence ID" value="KAH0738336.1"/>
    <property type="molecule type" value="Genomic_DNA"/>
</dbReference>
<dbReference type="PANTHER" id="PTHR48302">
    <property type="entry name" value="ULP1 PROTEASE FAMILY, C-TERMINAL CATALYTIC DOMAIN CONTAINING PROTEIN"/>
    <property type="match status" value="1"/>
</dbReference>
<accession>A0ABQ7TUV8</accession>
<dbReference type="PANTHER" id="PTHR48302:SF2">
    <property type="entry name" value="DUF1985 DOMAIN-CONTAINING PROTEIN"/>
    <property type="match status" value="1"/>
</dbReference>
<protein>
    <recommendedName>
        <fullName evidence="4">Ulp1 protease family, C-terminal catalytic domain containing protein</fullName>
    </recommendedName>
</protein>